<proteinExistence type="predicted"/>
<accession>A0A2P2BWT9</accession>
<protein>
    <submittedName>
        <fullName evidence="1">Uncharacterized protein</fullName>
    </submittedName>
</protein>
<reference evidence="1" key="1">
    <citation type="submission" date="2015-08" db="EMBL/GenBank/DDBJ databases">
        <authorList>
            <person name="Babu N.S."/>
            <person name="Beckwith C.J."/>
            <person name="Beseler K.G."/>
            <person name="Brison A."/>
            <person name="Carone J.V."/>
            <person name="Caskin T.P."/>
            <person name="Diamond M."/>
            <person name="Durham M.E."/>
            <person name="Foxe J.M."/>
            <person name="Go M."/>
            <person name="Henderson B.A."/>
            <person name="Jones I.B."/>
            <person name="McGettigan J.A."/>
            <person name="Micheletti S.J."/>
            <person name="Nasrallah M.E."/>
            <person name="Ortiz D."/>
            <person name="Piller C.R."/>
            <person name="Privatt S.R."/>
            <person name="Schneider S.L."/>
            <person name="Sharp S."/>
            <person name="Smith T.C."/>
            <person name="Stanton J.D."/>
            <person name="Ullery H.E."/>
            <person name="Wilson R.J."/>
            <person name="Serrano M.G."/>
            <person name="Buck G."/>
            <person name="Lee V."/>
            <person name="Wang Y."/>
            <person name="Carvalho R."/>
            <person name="Voegtly L."/>
            <person name="Shi R."/>
            <person name="Duckworth R."/>
            <person name="Johnson A."/>
            <person name="Loviza R."/>
            <person name="Walstead R."/>
            <person name="Shah Z."/>
            <person name="Kiflezghi M."/>
            <person name="Wade K."/>
            <person name="Ball S.L."/>
            <person name="Bradley K.W."/>
            <person name="Asai D.J."/>
            <person name="Bowman C.A."/>
            <person name="Russell D.A."/>
            <person name="Pope W.H."/>
            <person name="Jacobs-Sera D."/>
            <person name="Hendrix R.W."/>
            <person name="Hatfull G.F."/>
        </authorList>
    </citation>
    <scope>NUCLEOTIDE SEQUENCE</scope>
</reference>
<gene>
    <name evidence="1" type="ORF">NOCA2140050</name>
</gene>
<dbReference type="AlphaFoldDB" id="A0A2P2BWT9"/>
<dbReference type="EMBL" id="CZKA01000006">
    <property type="protein sequence ID" value="CUR54227.1"/>
    <property type="molecule type" value="Genomic_DNA"/>
</dbReference>
<evidence type="ECO:0000313" key="1">
    <source>
        <dbReference type="EMBL" id="CUR54227.1"/>
    </source>
</evidence>
<name>A0A2P2BWT9_9ZZZZ</name>
<sequence length="334" mass="35760">MRVPLTFAVVLGLSVMAPVATALEPPRGPDTTVPYVVDDELHVGATVIPLADAAPDASGDHRLVGRTGSGWLVSQGWYDASGLAHSALQLVTATSSATIHVHVADNDVESTQSYRLNRDRTSVLEWNSFSGSTDARILDLAGAGVASRSLPSGTQVLDFAGNSVVFTGRDGTATRAWRIGRGVATLARHGEGFVDLGHRRMAVTAPRQRVALVGLEHPKRVLWRARFSPERFSPNGARLAGWALDARGRSTDALQIRRGSDGRLIRTFNVRKLRAGLPFSLTWDKNRAVVLEGVDGPPASSLRFLVRCPVGGACTVASEQGQDFTFAFETDGSW</sequence>
<organism evidence="1">
    <name type="scientific">metagenome</name>
    <dbReference type="NCBI Taxonomy" id="256318"/>
    <lineage>
        <taxon>unclassified sequences</taxon>
        <taxon>metagenomes</taxon>
    </lineage>
</organism>